<dbReference type="Pfam" id="PF00046">
    <property type="entry name" value="Homeodomain"/>
    <property type="match status" value="1"/>
</dbReference>
<dbReference type="SUPFAM" id="SSF46689">
    <property type="entry name" value="Homeodomain-like"/>
    <property type="match status" value="1"/>
</dbReference>
<evidence type="ECO:0000256" key="8">
    <source>
        <dbReference type="SAM" id="MobiDB-lite"/>
    </source>
</evidence>
<gene>
    <name evidence="10" type="ORF">KC01_LOCUS1870</name>
</gene>
<dbReference type="Gene3D" id="1.10.10.60">
    <property type="entry name" value="Homeodomain-like"/>
    <property type="match status" value="1"/>
</dbReference>
<dbReference type="GO" id="GO:0000978">
    <property type="term" value="F:RNA polymerase II cis-regulatory region sequence-specific DNA binding"/>
    <property type="evidence" value="ECO:0007669"/>
    <property type="project" value="TreeGrafter"/>
</dbReference>
<evidence type="ECO:0000313" key="10">
    <source>
        <dbReference type="EMBL" id="CAL1569431.1"/>
    </source>
</evidence>
<comment type="similarity">
    <text evidence="2">Belongs to the paired homeobox family. Bicoid subfamily.</text>
</comment>
<comment type="subcellular location">
    <subcellularLocation>
        <location evidence="1 6 7">Nucleus</location>
    </subcellularLocation>
</comment>
<evidence type="ECO:0000256" key="4">
    <source>
        <dbReference type="ARBA" id="ARBA00023155"/>
    </source>
</evidence>
<dbReference type="PROSITE" id="PS50071">
    <property type="entry name" value="HOMEOBOX_2"/>
    <property type="match status" value="1"/>
</dbReference>
<accession>A0AAV2IW05</accession>
<keyword evidence="5 6" id="KW-0539">Nucleus</keyword>
<evidence type="ECO:0000313" key="11">
    <source>
        <dbReference type="Proteomes" id="UP001497482"/>
    </source>
</evidence>
<evidence type="ECO:0000256" key="7">
    <source>
        <dbReference type="RuleBase" id="RU000682"/>
    </source>
</evidence>
<dbReference type="PANTHER" id="PTHR46643">
    <property type="entry name" value="HOMEOBOX PROTEIN GOOSECOID-RELATED"/>
    <property type="match status" value="1"/>
</dbReference>
<keyword evidence="11" id="KW-1185">Reference proteome</keyword>
<evidence type="ECO:0000256" key="1">
    <source>
        <dbReference type="ARBA" id="ARBA00004123"/>
    </source>
</evidence>
<sequence length="175" mass="20536">MERQRFPFSIDNILKSADGAGAKGRIQSLSDHCCCSCCSCCSCCCCCREGLRTDYRGHEAYGHSWSSSLLPDQWRQEERQEAQTQEERQEAQTQRRSRRHRTIFTEEQLEALEELFLQNQYPDVHTREALAGRAQLQEERVEVWFKNRRAKWRRQRRLPCSVFQSSDPGLPQDSC</sequence>
<dbReference type="PROSITE" id="PS00027">
    <property type="entry name" value="HOMEOBOX_1"/>
    <property type="match status" value="1"/>
</dbReference>
<protein>
    <recommendedName>
        <fullName evidence="9">Homeobox domain-containing protein</fullName>
    </recommendedName>
</protein>
<proteinExistence type="inferred from homology"/>
<feature type="DNA-binding region" description="Homeobox" evidence="6">
    <location>
        <begin position="97"/>
        <end position="156"/>
    </location>
</feature>
<evidence type="ECO:0000256" key="5">
    <source>
        <dbReference type="ARBA" id="ARBA00023242"/>
    </source>
</evidence>
<dbReference type="SMART" id="SM00389">
    <property type="entry name" value="HOX"/>
    <property type="match status" value="1"/>
</dbReference>
<dbReference type="InterPro" id="IPR009057">
    <property type="entry name" value="Homeodomain-like_sf"/>
</dbReference>
<dbReference type="FunFam" id="1.10.10.60:FF:000679">
    <property type="entry name" value="Homeobox protein aristaless"/>
    <property type="match status" value="1"/>
</dbReference>
<evidence type="ECO:0000256" key="3">
    <source>
        <dbReference type="ARBA" id="ARBA00023125"/>
    </source>
</evidence>
<dbReference type="AlphaFoldDB" id="A0AAV2IW05"/>
<keyword evidence="3 6" id="KW-0238">DNA-binding</keyword>
<dbReference type="InterPro" id="IPR017970">
    <property type="entry name" value="Homeobox_CS"/>
</dbReference>
<feature type="region of interest" description="Disordered" evidence="8">
    <location>
        <begin position="77"/>
        <end position="100"/>
    </location>
</feature>
<dbReference type="EMBL" id="OZ035823">
    <property type="protein sequence ID" value="CAL1569431.1"/>
    <property type="molecule type" value="Genomic_DNA"/>
</dbReference>
<dbReference type="InterPro" id="IPR051440">
    <property type="entry name" value="Goosecoid-like_HB"/>
</dbReference>
<dbReference type="Proteomes" id="UP001497482">
    <property type="component" value="Chromosome 1"/>
</dbReference>
<reference evidence="10 11" key="1">
    <citation type="submission" date="2024-04" db="EMBL/GenBank/DDBJ databases">
        <authorList>
            <person name="Waldvogel A.-M."/>
            <person name="Schoenle A."/>
        </authorList>
    </citation>
    <scope>NUCLEOTIDE SEQUENCE [LARGE SCALE GENOMIC DNA]</scope>
</reference>
<dbReference type="InterPro" id="IPR001356">
    <property type="entry name" value="HD"/>
</dbReference>
<dbReference type="GO" id="GO:0005634">
    <property type="term" value="C:nucleus"/>
    <property type="evidence" value="ECO:0007669"/>
    <property type="project" value="UniProtKB-SubCell"/>
</dbReference>
<dbReference type="GO" id="GO:0000981">
    <property type="term" value="F:DNA-binding transcription factor activity, RNA polymerase II-specific"/>
    <property type="evidence" value="ECO:0007669"/>
    <property type="project" value="InterPro"/>
</dbReference>
<evidence type="ECO:0000259" key="9">
    <source>
        <dbReference type="PROSITE" id="PS50071"/>
    </source>
</evidence>
<name>A0AAV2IW05_KNICA</name>
<feature type="compositionally biased region" description="Basic and acidic residues" evidence="8">
    <location>
        <begin position="77"/>
        <end position="90"/>
    </location>
</feature>
<evidence type="ECO:0000256" key="6">
    <source>
        <dbReference type="PROSITE-ProRule" id="PRU00108"/>
    </source>
</evidence>
<keyword evidence="4 6" id="KW-0371">Homeobox</keyword>
<evidence type="ECO:0000256" key="2">
    <source>
        <dbReference type="ARBA" id="ARBA00006503"/>
    </source>
</evidence>
<dbReference type="PANTHER" id="PTHR46643:SF1">
    <property type="entry name" value="HOMEOBOX PROTEIN GOOSECOID-2"/>
    <property type="match status" value="1"/>
</dbReference>
<dbReference type="CDD" id="cd00086">
    <property type="entry name" value="homeodomain"/>
    <property type="match status" value="1"/>
</dbReference>
<feature type="domain" description="Homeobox" evidence="9">
    <location>
        <begin position="95"/>
        <end position="155"/>
    </location>
</feature>
<organism evidence="10 11">
    <name type="scientific">Knipowitschia caucasica</name>
    <name type="common">Caucasian dwarf goby</name>
    <name type="synonym">Pomatoschistus caucasicus</name>
    <dbReference type="NCBI Taxonomy" id="637954"/>
    <lineage>
        <taxon>Eukaryota</taxon>
        <taxon>Metazoa</taxon>
        <taxon>Chordata</taxon>
        <taxon>Craniata</taxon>
        <taxon>Vertebrata</taxon>
        <taxon>Euteleostomi</taxon>
        <taxon>Actinopterygii</taxon>
        <taxon>Neopterygii</taxon>
        <taxon>Teleostei</taxon>
        <taxon>Neoteleostei</taxon>
        <taxon>Acanthomorphata</taxon>
        <taxon>Gobiaria</taxon>
        <taxon>Gobiiformes</taxon>
        <taxon>Gobioidei</taxon>
        <taxon>Gobiidae</taxon>
        <taxon>Gobiinae</taxon>
        <taxon>Knipowitschia</taxon>
    </lineage>
</organism>